<comment type="caution">
    <text evidence="4">The sequence shown here is derived from an EMBL/GenBank/DDBJ whole genome shotgun (WGS) entry which is preliminary data.</text>
</comment>
<accession>A0AAW8CDJ6</accession>
<dbReference type="InterPro" id="IPR001647">
    <property type="entry name" value="HTH_TetR"/>
</dbReference>
<dbReference type="PANTHER" id="PTHR43479:SF11">
    <property type="entry name" value="ACREF_ENVCD OPERON REPRESSOR-RELATED"/>
    <property type="match status" value="1"/>
</dbReference>
<keyword evidence="5" id="KW-1185">Reference proteome</keyword>
<dbReference type="PROSITE" id="PS50977">
    <property type="entry name" value="HTH_TETR_2"/>
    <property type="match status" value="1"/>
</dbReference>
<dbReference type="InterPro" id="IPR054422">
    <property type="entry name" value="TetR-like_HI_0893_C"/>
</dbReference>
<dbReference type="SUPFAM" id="SSF46689">
    <property type="entry name" value="Homeodomain-like"/>
    <property type="match status" value="1"/>
</dbReference>
<dbReference type="PANTHER" id="PTHR43479">
    <property type="entry name" value="ACREF/ENVCD OPERON REPRESSOR-RELATED"/>
    <property type="match status" value="1"/>
</dbReference>
<sequence>MLDLSISYSDMAQRILIATNTLIAKESVQHISMHKVARQAGISVGTIYLHFKDKDDLLNQMLCFLFQKYHQYISQNFNIKLPLYEQYCQFWKNQWAFLQQHPNAVINMHQYEALPQFHTLCRYCSEAEDLPYNLFIAEGKKQNIIADLPIEVIYSLSLEIATKLAYSQIVENKHYDPQILEDVINRTWKAIILR</sequence>
<dbReference type="InterPro" id="IPR009057">
    <property type="entry name" value="Homeodomain-like_sf"/>
</dbReference>
<evidence type="ECO:0000256" key="2">
    <source>
        <dbReference type="PROSITE-ProRule" id="PRU00335"/>
    </source>
</evidence>
<dbReference type="InterPro" id="IPR023772">
    <property type="entry name" value="DNA-bd_HTH_TetR-type_CS"/>
</dbReference>
<evidence type="ECO:0000313" key="5">
    <source>
        <dbReference type="Proteomes" id="UP001226020"/>
    </source>
</evidence>
<organism evidence="4 5">
    <name type="scientific">Phocoenobacter atlanticus subsp. atlanticus</name>
    <dbReference type="NCBI Taxonomy" id="3061285"/>
    <lineage>
        <taxon>Bacteria</taxon>
        <taxon>Pseudomonadati</taxon>
        <taxon>Pseudomonadota</taxon>
        <taxon>Gammaproteobacteria</taxon>
        <taxon>Pasteurellales</taxon>
        <taxon>Pasteurellaceae</taxon>
        <taxon>Phocoenobacter</taxon>
        <taxon>Phocoenobacter atlanticus</taxon>
    </lineage>
</organism>
<dbReference type="Pfam" id="PF22604">
    <property type="entry name" value="TetR_HI_0893_C"/>
    <property type="match status" value="1"/>
</dbReference>
<feature type="DNA-binding region" description="H-T-H motif" evidence="2">
    <location>
        <begin position="32"/>
        <end position="51"/>
    </location>
</feature>
<proteinExistence type="predicted"/>
<dbReference type="InterPro" id="IPR050624">
    <property type="entry name" value="HTH-type_Tx_Regulator"/>
</dbReference>
<protein>
    <submittedName>
        <fullName evidence="4">TetR/AcrR family transcriptional regulator</fullName>
    </submittedName>
</protein>
<name>A0AAW8CDJ6_9PAST</name>
<dbReference type="RefSeq" id="WP_306347788.1">
    <property type="nucleotide sequence ID" value="NZ_JASAVU010000026.1"/>
</dbReference>
<dbReference type="GeneID" id="300272044"/>
<dbReference type="GO" id="GO:0003677">
    <property type="term" value="F:DNA binding"/>
    <property type="evidence" value="ECO:0007669"/>
    <property type="project" value="UniProtKB-UniRule"/>
</dbReference>
<dbReference type="AlphaFoldDB" id="A0AAW8CDJ6"/>
<dbReference type="Pfam" id="PF00440">
    <property type="entry name" value="TetR_N"/>
    <property type="match status" value="1"/>
</dbReference>
<dbReference type="PRINTS" id="PR00455">
    <property type="entry name" value="HTHTETR"/>
</dbReference>
<feature type="domain" description="HTH tetR-type" evidence="3">
    <location>
        <begin position="9"/>
        <end position="69"/>
    </location>
</feature>
<evidence type="ECO:0000259" key="3">
    <source>
        <dbReference type="PROSITE" id="PS50977"/>
    </source>
</evidence>
<keyword evidence="1 2" id="KW-0238">DNA-binding</keyword>
<dbReference type="Proteomes" id="UP001226020">
    <property type="component" value="Unassembled WGS sequence"/>
</dbReference>
<evidence type="ECO:0000313" key="4">
    <source>
        <dbReference type="EMBL" id="MDP8147546.1"/>
    </source>
</evidence>
<dbReference type="Gene3D" id="1.10.357.10">
    <property type="entry name" value="Tetracycline Repressor, domain 2"/>
    <property type="match status" value="1"/>
</dbReference>
<dbReference type="EMBL" id="JASAXT010000001">
    <property type="protein sequence ID" value="MDP8147546.1"/>
    <property type="molecule type" value="Genomic_DNA"/>
</dbReference>
<evidence type="ECO:0000256" key="1">
    <source>
        <dbReference type="ARBA" id="ARBA00023125"/>
    </source>
</evidence>
<gene>
    <name evidence="4" type="ORF">QJU57_00425</name>
</gene>
<reference evidence="4 5" key="1">
    <citation type="journal article" date="2023" name="Front. Microbiol.">
        <title>Phylogeography and host specificity of Pasteurellaceae pathogenic to sea-farmed fish in the north-east Atlantic.</title>
        <authorList>
            <person name="Gulla S."/>
            <person name="Colquhoun D.J."/>
            <person name="Olsen A.B."/>
            <person name="Spilsberg B."/>
            <person name="Lagesen K."/>
            <person name="Aakesson C.P."/>
            <person name="Strom S."/>
            <person name="Manji F."/>
            <person name="Birkbeck T.H."/>
            <person name="Nilsen H.K."/>
        </authorList>
    </citation>
    <scope>NUCLEOTIDE SEQUENCE [LARGE SCALE GENOMIC DNA]</scope>
    <source>
        <strain evidence="4 5">NVIB3131</strain>
    </source>
</reference>
<dbReference type="PROSITE" id="PS01081">
    <property type="entry name" value="HTH_TETR_1"/>
    <property type="match status" value="1"/>
</dbReference>